<dbReference type="GO" id="GO:0006753">
    <property type="term" value="P:nucleoside phosphate metabolic process"/>
    <property type="evidence" value="ECO:0007669"/>
    <property type="project" value="TreeGrafter"/>
</dbReference>
<feature type="domain" description="Nudix hydrolase" evidence="4">
    <location>
        <begin position="41"/>
        <end position="169"/>
    </location>
</feature>
<comment type="cofactor">
    <cofactor evidence="1">
        <name>Mg(2+)</name>
        <dbReference type="ChEBI" id="CHEBI:18420"/>
    </cofactor>
</comment>
<dbReference type="EMBL" id="JAJFAT010000001">
    <property type="protein sequence ID" value="MCC3143781.1"/>
    <property type="molecule type" value="Genomic_DNA"/>
</dbReference>
<dbReference type="GO" id="GO:0016462">
    <property type="term" value="F:pyrophosphatase activity"/>
    <property type="evidence" value="ECO:0007669"/>
    <property type="project" value="UniProtKB-ARBA"/>
</dbReference>
<evidence type="ECO:0000259" key="4">
    <source>
        <dbReference type="PROSITE" id="PS51462"/>
    </source>
</evidence>
<comment type="similarity">
    <text evidence="3">Belongs to the Nudix hydrolase family.</text>
</comment>
<dbReference type="Pfam" id="PF00293">
    <property type="entry name" value="NUDIX"/>
    <property type="match status" value="1"/>
</dbReference>
<dbReference type="InterPro" id="IPR020084">
    <property type="entry name" value="NUDIX_hydrolase_CS"/>
</dbReference>
<dbReference type="GO" id="GO:0019693">
    <property type="term" value="P:ribose phosphate metabolic process"/>
    <property type="evidence" value="ECO:0007669"/>
    <property type="project" value="TreeGrafter"/>
</dbReference>
<dbReference type="PANTHER" id="PTHR11839:SF18">
    <property type="entry name" value="NUDIX HYDROLASE DOMAIN-CONTAINING PROTEIN"/>
    <property type="match status" value="1"/>
</dbReference>
<evidence type="ECO:0000313" key="5">
    <source>
        <dbReference type="EMBL" id="MCC3143781.1"/>
    </source>
</evidence>
<keyword evidence="2 3" id="KW-0378">Hydrolase</keyword>
<dbReference type="PROSITE" id="PS00893">
    <property type="entry name" value="NUDIX_BOX"/>
    <property type="match status" value="1"/>
</dbReference>
<comment type="caution">
    <text evidence="5">The sequence shown here is derived from an EMBL/GenBank/DDBJ whole genome shotgun (WGS) entry which is preliminary data.</text>
</comment>
<dbReference type="InterPro" id="IPR020476">
    <property type="entry name" value="Nudix_hydrolase"/>
</dbReference>
<keyword evidence="6" id="KW-1185">Reference proteome</keyword>
<dbReference type="RefSeq" id="WP_229342984.1">
    <property type="nucleotide sequence ID" value="NZ_JAJFAT010000001.1"/>
</dbReference>
<dbReference type="SUPFAM" id="SSF55811">
    <property type="entry name" value="Nudix"/>
    <property type="match status" value="1"/>
</dbReference>
<organism evidence="5 6">
    <name type="scientific">Halanaerobium polyolivorans</name>
    <dbReference type="NCBI Taxonomy" id="2886943"/>
    <lineage>
        <taxon>Bacteria</taxon>
        <taxon>Bacillati</taxon>
        <taxon>Bacillota</taxon>
        <taxon>Clostridia</taxon>
        <taxon>Halanaerobiales</taxon>
        <taxon>Halanaerobiaceae</taxon>
        <taxon>Halanaerobium</taxon>
    </lineage>
</organism>
<evidence type="ECO:0000313" key="6">
    <source>
        <dbReference type="Proteomes" id="UP001199296"/>
    </source>
</evidence>
<reference evidence="5 6" key="1">
    <citation type="submission" date="2021-10" db="EMBL/GenBank/DDBJ databases">
        <authorList>
            <person name="Grouzdev D.S."/>
            <person name="Pantiukh K.S."/>
            <person name="Krutkina M.S."/>
        </authorList>
    </citation>
    <scope>NUCLEOTIDE SEQUENCE [LARGE SCALE GENOMIC DNA]</scope>
    <source>
        <strain evidence="5 6">Z-7514</strain>
    </source>
</reference>
<dbReference type="FunFam" id="3.90.79.10:FF:000024">
    <property type="entry name" value="ADP-ribose pyrophosphatase"/>
    <property type="match status" value="1"/>
</dbReference>
<dbReference type="PRINTS" id="PR00502">
    <property type="entry name" value="NUDIXFAMILY"/>
</dbReference>
<dbReference type="GO" id="GO:0005829">
    <property type="term" value="C:cytosol"/>
    <property type="evidence" value="ECO:0007669"/>
    <property type="project" value="TreeGrafter"/>
</dbReference>
<evidence type="ECO:0000256" key="2">
    <source>
        <dbReference type="ARBA" id="ARBA00022801"/>
    </source>
</evidence>
<dbReference type="Gene3D" id="3.90.79.10">
    <property type="entry name" value="Nucleoside Triphosphate Pyrophosphohydrolase"/>
    <property type="match status" value="1"/>
</dbReference>
<gene>
    <name evidence="5" type="ORF">LJ207_00380</name>
</gene>
<dbReference type="Proteomes" id="UP001199296">
    <property type="component" value="Unassembled WGS sequence"/>
</dbReference>
<evidence type="ECO:0000256" key="3">
    <source>
        <dbReference type="RuleBase" id="RU003476"/>
    </source>
</evidence>
<dbReference type="AlphaFoldDB" id="A0AAW4WRY8"/>
<name>A0AAW4WRY8_9FIRM</name>
<evidence type="ECO:0000256" key="1">
    <source>
        <dbReference type="ARBA" id="ARBA00001946"/>
    </source>
</evidence>
<dbReference type="InterPro" id="IPR000086">
    <property type="entry name" value="NUDIX_hydrolase_dom"/>
</dbReference>
<dbReference type="PROSITE" id="PS51462">
    <property type="entry name" value="NUDIX"/>
    <property type="match status" value="1"/>
</dbReference>
<dbReference type="InterPro" id="IPR015797">
    <property type="entry name" value="NUDIX_hydrolase-like_dom_sf"/>
</dbReference>
<protein>
    <submittedName>
        <fullName evidence="5">NUDIX hydrolase</fullName>
    </submittedName>
</protein>
<dbReference type="PANTHER" id="PTHR11839">
    <property type="entry name" value="UDP/ADP-SUGAR PYROPHOSPHATASE"/>
    <property type="match status" value="1"/>
</dbReference>
<dbReference type="CDD" id="cd03424">
    <property type="entry name" value="NUDIX_ADPRase_Nudt5_UGPPase_Nudt14"/>
    <property type="match status" value="1"/>
</dbReference>
<accession>A0AAW4WRY8</accession>
<sequence>MEIKQEQKVSGERIYSGNILNLNKDQVEFSNGLTSVREVVEHSGGVSVLAENEEGKVLLIKQYRYPVDEVIYEIPAGKLEIGEDLEECAARELREETGYQAEKFTELYKFYPTPGYSTECIYIFQAEKLSYVGRELEEGEYIEVVPKSKAELKELFKNGELKDSKTLISVMHYLGDL</sequence>
<proteinExistence type="inferred from homology"/>